<reference evidence="1" key="1">
    <citation type="submission" date="2022-01" db="EMBL/GenBank/DDBJ databases">
        <authorList>
            <person name="King R."/>
        </authorList>
    </citation>
    <scope>NUCLEOTIDE SEQUENCE</scope>
</reference>
<dbReference type="OrthoDB" id="6783097at2759"/>
<gene>
    <name evidence="1" type="ORF">DIABBA_LOCUS8947</name>
</gene>
<keyword evidence="2" id="KW-1185">Reference proteome</keyword>
<evidence type="ECO:0000313" key="2">
    <source>
        <dbReference type="Proteomes" id="UP001153709"/>
    </source>
</evidence>
<name>A0A9N9XE04_DIABA</name>
<accession>A0A9N9XE04</accession>
<evidence type="ECO:0000313" key="1">
    <source>
        <dbReference type="EMBL" id="CAG9835783.1"/>
    </source>
</evidence>
<dbReference type="GO" id="GO:0071897">
    <property type="term" value="P:DNA biosynthetic process"/>
    <property type="evidence" value="ECO:0007669"/>
    <property type="project" value="UniProtKB-ARBA"/>
</dbReference>
<dbReference type="Gene3D" id="3.10.10.10">
    <property type="entry name" value="HIV Type 1 Reverse Transcriptase, subunit A, domain 1"/>
    <property type="match status" value="1"/>
</dbReference>
<dbReference type="SUPFAM" id="SSF56672">
    <property type="entry name" value="DNA/RNA polymerases"/>
    <property type="match status" value="1"/>
</dbReference>
<sequence length="90" mass="10019">MMLVDYERVRLDEFLESCKNTIIIGGAPTSYAEHRINTENSVPSALPPYRMSPAKREVLKAELDKLLEEGTIEKCVGVTVLDLPALTDVI</sequence>
<dbReference type="Proteomes" id="UP001153709">
    <property type="component" value="Chromosome 6"/>
</dbReference>
<protein>
    <submittedName>
        <fullName evidence="1">Uncharacterized protein</fullName>
    </submittedName>
</protein>
<proteinExistence type="predicted"/>
<dbReference type="InterPro" id="IPR043502">
    <property type="entry name" value="DNA/RNA_pol_sf"/>
</dbReference>
<dbReference type="EMBL" id="OU898281">
    <property type="protein sequence ID" value="CAG9835783.1"/>
    <property type="molecule type" value="Genomic_DNA"/>
</dbReference>
<organism evidence="1 2">
    <name type="scientific">Diabrotica balteata</name>
    <name type="common">Banded cucumber beetle</name>
    <dbReference type="NCBI Taxonomy" id="107213"/>
    <lineage>
        <taxon>Eukaryota</taxon>
        <taxon>Metazoa</taxon>
        <taxon>Ecdysozoa</taxon>
        <taxon>Arthropoda</taxon>
        <taxon>Hexapoda</taxon>
        <taxon>Insecta</taxon>
        <taxon>Pterygota</taxon>
        <taxon>Neoptera</taxon>
        <taxon>Endopterygota</taxon>
        <taxon>Coleoptera</taxon>
        <taxon>Polyphaga</taxon>
        <taxon>Cucujiformia</taxon>
        <taxon>Chrysomeloidea</taxon>
        <taxon>Chrysomelidae</taxon>
        <taxon>Galerucinae</taxon>
        <taxon>Diabroticina</taxon>
        <taxon>Diabroticites</taxon>
        <taxon>Diabrotica</taxon>
    </lineage>
</organism>
<dbReference type="AlphaFoldDB" id="A0A9N9XE04"/>